<feature type="compositionally biased region" description="Basic and acidic residues" evidence="1">
    <location>
        <begin position="962"/>
        <end position="978"/>
    </location>
</feature>
<evidence type="ECO:0000313" key="2">
    <source>
        <dbReference type="EMBL" id="GIL82594.1"/>
    </source>
</evidence>
<feature type="region of interest" description="Disordered" evidence="1">
    <location>
        <begin position="694"/>
        <end position="777"/>
    </location>
</feature>
<dbReference type="AlphaFoldDB" id="A0A8J4CK66"/>
<feature type="region of interest" description="Disordered" evidence="1">
    <location>
        <begin position="166"/>
        <end position="203"/>
    </location>
</feature>
<feature type="compositionally biased region" description="Gly residues" evidence="1">
    <location>
        <begin position="760"/>
        <end position="771"/>
    </location>
</feature>
<evidence type="ECO:0000313" key="3">
    <source>
        <dbReference type="Proteomes" id="UP000747110"/>
    </source>
</evidence>
<feature type="region of interest" description="Disordered" evidence="1">
    <location>
        <begin position="933"/>
        <end position="986"/>
    </location>
</feature>
<feature type="compositionally biased region" description="Polar residues" evidence="1">
    <location>
        <begin position="710"/>
        <end position="723"/>
    </location>
</feature>
<sequence>MTRCQGLCCGSGPWLYSAPSSYAALAPVNCKSGRVVSITFQSYLFPRSCRIRGQLSEAARSGDGHSAEAVSAVHPPLTPLNLQTQTISRQLGASITDTRPGAVLVGQRGRARQGGQCIQAADTPSAGKHLEGLTDQDAARQKLSLVYGTTIVSVVDAVATDVGAAPAGSDPGAPWRNVNVSSSGNGIGITHEPDGASGCSSTTADGLVGCSQPGDAGRGNIVAASHDNGLACGGKGLRQGNWRVGWWDIYEREVQAAARESVVRLTSVREVESAAGAAPRPERMEPTRHRTGAVNAVLSRHGDVSADASIEKNPVATGFNGPAVKRRDPDNGEKPGKEAGRARFPRAVEGKATFPEIREAPAPALKATAVATATAAGVATAYGSIKEGQQVRTGFSAEHDPVLSDITGQGSTAGRGLLHAGSSTASTAKRVVATTTSTATLGATVAIGATAAAEAEAADAKSVAKVDEHLADPYPDEGYNVDGGRDEGPDVIPPFLDPDQERGRLSASRIEALYYIRALVLQRVTASADVRLLADALDWCVPLMDLKAVREAFRMIRTASVSVAFPRNSQLMPRPRFLSSFHFVARRLHCLLEVYGTGVMDWPFLLCVAGGMSAGRIRNRELMLILHDRGLEMLRQSEEARQRWEAAVEGEGQQQQQQQQQGGIVAAVTEAGTAEEETAGMIVEAWGEAGLAAAGAVDRPSEHTPGGSGATSANPDDTQTRSYSGVGGAGRAVEAASVGVDASEDEVQGKDAASDVPSGEGIGSSLGGGQIGQTHSRGRRATKAAHLPIIGIRDLVCRFLLPLHHLGQPIDPECLQLLEGMLARDVPLQAPDEPAVAADTAAEDVLRGRLSVAQSNVSEAVGECDGIICFSSVSNQLQREALKLPPKLWLLRDVLELYSLVDAPPSPVLLRGIQEGCIAAAAALRAAAAMEATPGAADAGRNGSWRSVTDGDEEDCYSNSKVSDRSEAAGRAMHDGERNSGGGVERTRRTALKAVKRPRTWARAAHALGSTIPVAPATVGDDTGSDVQRDYEVLAGTVASVLYLLSRVVRRNRGGGSYGRGGAVNAVGTEDSSFGTSHSPSAGFGQSPWDLAWAHDALE</sequence>
<comment type="caution">
    <text evidence="2">The sequence shown here is derived from an EMBL/GenBank/DDBJ whole genome shotgun (WGS) entry which is preliminary data.</text>
</comment>
<dbReference type="OrthoDB" id="552523at2759"/>
<keyword evidence="3" id="KW-1185">Reference proteome</keyword>
<feature type="region of interest" description="Disordered" evidence="1">
    <location>
        <begin position="313"/>
        <end position="349"/>
    </location>
</feature>
<protein>
    <submittedName>
        <fullName evidence="2">Uncharacterized protein</fullName>
    </submittedName>
</protein>
<name>A0A8J4CK66_9CHLO</name>
<accession>A0A8J4CK66</accession>
<proteinExistence type="predicted"/>
<feature type="non-terminal residue" evidence="2">
    <location>
        <position position="1"/>
    </location>
</feature>
<organism evidence="2 3">
    <name type="scientific">Volvox reticuliferus</name>
    <dbReference type="NCBI Taxonomy" id="1737510"/>
    <lineage>
        <taxon>Eukaryota</taxon>
        <taxon>Viridiplantae</taxon>
        <taxon>Chlorophyta</taxon>
        <taxon>core chlorophytes</taxon>
        <taxon>Chlorophyceae</taxon>
        <taxon>CS clade</taxon>
        <taxon>Chlamydomonadales</taxon>
        <taxon>Volvocaceae</taxon>
        <taxon>Volvox</taxon>
    </lineage>
</organism>
<reference evidence="2" key="1">
    <citation type="journal article" date="2021" name="Proc. Natl. Acad. Sci. U.S.A.">
        <title>Three genomes in the algal genus Volvox reveal the fate of a haploid sex-determining region after a transition to homothallism.</title>
        <authorList>
            <person name="Yamamoto K."/>
            <person name="Hamaji T."/>
            <person name="Kawai-Toyooka H."/>
            <person name="Matsuzaki R."/>
            <person name="Takahashi F."/>
            <person name="Nishimura Y."/>
            <person name="Kawachi M."/>
            <person name="Noguchi H."/>
            <person name="Minakuchi Y."/>
            <person name="Umen J.G."/>
            <person name="Toyoda A."/>
            <person name="Nozaki H."/>
        </authorList>
    </citation>
    <scope>NUCLEOTIDE SEQUENCE</scope>
    <source>
        <strain evidence="2">NIES-3786</strain>
    </source>
</reference>
<dbReference type="EMBL" id="BNCP01000024">
    <property type="protein sequence ID" value="GIL82594.1"/>
    <property type="molecule type" value="Genomic_DNA"/>
</dbReference>
<feature type="compositionally biased region" description="Low complexity" evidence="1">
    <location>
        <begin position="731"/>
        <end position="740"/>
    </location>
</feature>
<dbReference type="Proteomes" id="UP000747110">
    <property type="component" value="Unassembled WGS sequence"/>
</dbReference>
<gene>
    <name evidence="2" type="ORF">Vretifemale_11538</name>
</gene>
<feature type="compositionally biased region" description="Basic and acidic residues" evidence="1">
    <location>
        <begin position="325"/>
        <end position="349"/>
    </location>
</feature>
<evidence type="ECO:0000256" key="1">
    <source>
        <dbReference type="SAM" id="MobiDB-lite"/>
    </source>
</evidence>